<evidence type="ECO:0000313" key="2">
    <source>
        <dbReference type="Proteomes" id="UP001255185"/>
    </source>
</evidence>
<organism evidence="1 2">
    <name type="scientific">Flavobacterium arsenatis</name>
    <dbReference type="NCBI Taxonomy" id="1484332"/>
    <lineage>
        <taxon>Bacteria</taxon>
        <taxon>Pseudomonadati</taxon>
        <taxon>Bacteroidota</taxon>
        <taxon>Flavobacteriia</taxon>
        <taxon>Flavobacteriales</taxon>
        <taxon>Flavobacteriaceae</taxon>
        <taxon>Flavobacterium</taxon>
    </lineage>
</organism>
<dbReference type="InterPro" id="IPR028148">
    <property type="entry name" value="Imm74"/>
</dbReference>
<dbReference type="Proteomes" id="UP001255185">
    <property type="component" value="Unassembled WGS sequence"/>
</dbReference>
<name>A0ABU1TTJ6_9FLAO</name>
<dbReference type="Pfam" id="PF15603">
    <property type="entry name" value="Imm74"/>
    <property type="match status" value="1"/>
</dbReference>
<evidence type="ECO:0000313" key="1">
    <source>
        <dbReference type="EMBL" id="MDR6969175.1"/>
    </source>
</evidence>
<comment type="caution">
    <text evidence="1">The sequence shown here is derived from an EMBL/GenBank/DDBJ whole genome shotgun (WGS) entry which is preliminary data.</text>
</comment>
<sequence>MMKVKKITGTRDAVRIEFEDAKILLLTGELTITPEFYADIFSIIKWDPPFENEIITEDIKKQIIKSVEDYNKSTEIPIIFD</sequence>
<accession>A0ABU1TTJ6</accession>
<dbReference type="EMBL" id="JAVDVI010000016">
    <property type="protein sequence ID" value="MDR6969175.1"/>
    <property type="molecule type" value="Genomic_DNA"/>
</dbReference>
<proteinExistence type="predicted"/>
<reference evidence="1 2" key="1">
    <citation type="submission" date="2023-07" db="EMBL/GenBank/DDBJ databases">
        <title>Sorghum-associated microbial communities from plants grown in Nebraska, USA.</title>
        <authorList>
            <person name="Schachtman D."/>
        </authorList>
    </citation>
    <scope>NUCLEOTIDE SEQUENCE [LARGE SCALE GENOMIC DNA]</scope>
    <source>
        <strain evidence="1 2">3773</strain>
    </source>
</reference>
<dbReference type="RefSeq" id="WP_310027955.1">
    <property type="nucleotide sequence ID" value="NZ_JAVDVI010000016.1"/>
</dbReference>
<keyword evidence="2" id="KW-1185">Reference proteome</keyword>
<protein>
    <submittedName>
        <fullName evidence="1">16S rRNA G966 N2-methylase RsmD</fullName>
    </submittedName>
</protein>
<gene>
    <name evidence="1" type="ORF">J2X31_003202</name>
</gene>